<feature type="compositionally biased region" description="Basic residues" evidence="1">
    <location>
        <begin position="127"/>
        <end position="139"/>
    </location>
</feature>
<feature type="compositionally biased region" description="Basic and acidic residues" evidence="1">
    <location>
        <begin position="394"/>
        <end position="417"/>
    </location>
</feature>
<proteinExistence type="predicted"/>
<name>A0AAW0D7S3_9AGAR</name>
<feature type="compositionally biased region" description="Basic and acidic residues" evidence="1">
    <location>
        <begin position="58"/>
        <end position="90"/>
    </location>
</feature>
<feature type="region of interest" description="Disordered" evidence="1">
    <location>
        <begin position="394"/>
        <end position="481"/>
    </location>
</feature>
<feature type="compositionally biased region" description="Basic and acidic residues" evidence="1">
    <location>
        <begin position="36"/>
        <end position="50"/>
    </location>
</feature>
<gene>
    <name evidence="2" type="ORF">VNI00_006308</name>
</gene>
<feature type="compositionally biased region" description="Basic and acidic residues" evidence="1">
    <location>
        <begin position="160"/>
        <end position="169"/>
    </location>
</feature>
<dbReference type="AlphaFoldDB" id="A0AAW0D7S3"/>
<accession>A0AAW0D7S3</accession>
<feature type="region of interest" description="Disordered" evidence="1">
    <location>
        <begin position="1"/>
        <end position="219"/>
    </location>
</feature>
<evidence type="ECO:0000313" key="3">
    <source>
        <dbReference type="Proteomes" id="UP001383192"/>
    </source>
</evidence>
<sequence>MVAYERNPTPDFATTYPQISEDEPESDRPPTSLQDFQKRNDRTLRNISRQERRHAQRLKIEEQIFEHREKEDSAKAEAEEQERQRAERISTRAKKRRALQRLVDKKVEESQQLEEEAQISDHSAAAPKKKKARLTRGRRPFLTEGRGSDSDSENQSNGKPTRELEERTVVVKKKNYAPPQAHEIGFEDGVAEASKNKPNQKKKSATNKEKAKEQPSTACVKAKTICTKQQGGQTVCFPCFGRKKKCSLASTADPMQRLSEAIDRLSIKLETGDQSFDEKADRFQTWLKEQSNELVNREAEKAELRQPTPDFAAAEPVISDDEDLVTLPAGADKETADKYFAVLRRNLNRGSRRAEQKWRVDDLVAAHRTKQEEERKQFEERLAEEMERAKMAEMKRAEVAEKTGERTFVREAERENPIAEDTNMQCPEEAPEAIQPGNAEESNQDKPTENDTNNSGSTETTDSMAVDRPLPSAVDPATENGFDKIVAAIDRRTSQESECTANLKDLVSGIKAGFDSMAGEYRALRTEIKALVESNTAIAQSVERWTEELLKKKEREQAESSNRNRKEKRSLEEKSTTPPASKKPKM</sequence>
<organism evidence="2 3">
    <name type="scientific">Paramarasmius palmivorus</name>
    <dbReference type="NCBI Taxonomy" id="297713"/>
    <lineage>
        <taxon>Eukaryota</taxon>
        <taxon>Fungi</taxon>
        <taxon>Dikarya</taxon>
        <taxon>Basidiomycota</taxon>
        <taxon>Agaricomycotina</taxon>
        <taxon>Agaricomycetes</taxon>
        <taxon>Agaricomycetidae</taxon>
        <taxon>Agaricales</taxon>
        <taxon>Marasmiineae</taxon>
        <taxon>Marasmiaceae</taxon>
        <taxon>Paramarasmius</taxon>
    </lineage>
</organism>
<feature type="compositionally biased region" description="Polar residues" evidence="1">
    <location>
        <begin position="450"/>
        <end position="463"/>
    </location>
</feature>
<keyword evidence="3" id="KW-1185">Reference proteome</keyword>
<evidence type="ECO:0000256" key="1">
    <source>
        <dbReference type="SAM" id="MobiDB-lite"/>
    </source>
</evidence>
<feature type="region of interest" description="Disordered" evidence="1">
    <location>
        <begin position="553"/>
        <end position="586"/>
    </location>
</feature>
<protein>
    <submittedName>
        <fullName evidence="2">Uncharacterized protein</fullName>
    </submittedName>
</protein>
<comment type="caution">
    <text evidence="2">The sequence shown here is derived from an EMBL/GenBank/DDBJ whole genome shotgun (WGS) entry which is preliminary data.</text>
</comment>
<feature type="compositionally biased region" description="Basic and acidic residues" evidence="1">
    <location>
        <begin position="553"/>
        <end position="575"/>
    </location>
</feature>
<dbReference type="EMBL" id="JAYKXP010000019">
    <property type="protein sequence ID" value="KAK7047541.1"/>
    <property type="molecule type" value="Genomic_DNA"/>
</dbReference>
<evidence type="ECO:0000313" key="2">
    <source>
        <dbReference type="EMBL" id="KAK7047541.1"/>
    </source>
</evidence>
<reference evidence="2 3" key="1">
    <citation type="submission" date="2024-01" db="EMBL/GenBank/DDBJ databases">
        <title>A draft genome for a cacao thread blight-causing isolate of Paramarasmius palmivorus.</title>
        <authorList>
            <person name="Baruah I.K."/>
            <person name="Bukari Y."/>
            <person name="Amoako-Attah I."/>
            <person name="Meinhardt L.W."/>
            <person name="Bailey B.A."/>
            <person name="Cohen S.P."/>
        </authorList>
    </citation>
    <scope>NUCLEOTIDE SEQUENCE [LARGE SCALE GENOMIC DNA]</scope>
    <source>
        <strain evidence="2 3">GH-12</strain>
    </source>
</reference>
<dbReference type="Proteomes" id="UP001383192">
    <property type="component" value="Unassembled WGS sequence"/>
</dbReference>